<proteinExistence type="inferred from homology"/>
<dbReference type="GO" id="GO:0005516">
    <property type="term" value="F:calmodulin binding"/>
    <property type="evidence" value="ECO:0007669"/>
    <property type="project" value="UniProtKB-KW"/>
</dbReference>
<dbReference type="PANTHER" id="PTHR32295:SF275">
    <property type="entry name" value="IQ CALMODULIN-BINDING MOTIF PROTEIN"/>
    <property type="match status" value="1"/>
</dbReference>
<sequence>MKPRGRIATVVLFAVMGRQSPGKWIRNLLLGKKSSSKSKPSKEKDIYKPSSNKDVLVVSSEASMSAPTSGANATKGVLSEKEVVSISSNDGVILSIGDEQANTQSLANFDSGDHREKIRLIEAATIVQAAIRGYQARGTFKILKSIIPLQAYIRGQLVRRQAISALYCVKSIVKFQALARGYMVRHSDIGLAVQEIFKDTKFPNSIGVVTSTHAAKLSDNIFVHKLLASSPSAVSPYLKYNAAEPNLAWEWLDRWTKSHFWVPLREVKKPDSMSDKKNRSCQTDETNKGQVKRNARKAPAVRVGDDLVSDSNKHKRYPKKDSTLPLHSAKENPQKEHEKRSSKKNQIQNVSDMSEVVNEKRTRITRKVSDHTVNDVPEEDASASSEKMKDLALSKSKQSDLEKSLGQQAEEHDNESCNDNTKAHLQSSLTNGKDEVVIEDMNVNSKNFQRRASLPANFTDHENLLHNNTPRVPSYMAPTESTKARLRGHGLGSPRSTASDLADINSITRRLSLSSSLNGKLGSFSPRADRLAALSSKGTRSDRSLSSSRDGTGRVAI</sequence>
<feature type="compositionally biased region" description="Polar residues" evidence="4">
    <location>
        <begin position="417"/>
        <end position="431"/>
    </location>
</feature>
<feature type="region of interest" description="Disordered" evidence="4">
    <location>
        <begin position="533"/>
        <end position="557"/>
    </location>
</feature>
<feature type="compositionally biased region" description="Basic and acidic residues" evidence="4">
    <location>
        <begin position="357"/>
        <end position="373"/>
    </location>
</feature>
<evidence type="ECO:0000259" key="5">
    <source>
        <dbReference type="Pfam" id="PF13178"/>
    </source>
</evidence>
<keyword evidence="7" id="KW-1185">Reference proteome</keyword>
<dbReference type="Pfam" id="PF13178">
    <property type="entry name" value="DUF4005"/>
    <property type="match status" value="1"/>
</dbReference>
<gene>
    <name evidence="6" type="primary">IQD31</name>
    <name evidence="6" type="ORF">CR513_06705</name>
</gene>
<comment type="similarity">
    <text evidence="2">Belongs to the IQD family.</text>
</comment>
<feature type="domain" description="DUF4005" evidence="5">
    <location>
        <begin position="463"/>
        <end position="537"/>
    </location>
</feature>
<reference evidence="6" key="1">
    <citation type="submission" date="2018-05" db="EMBL/GenBank/DDBJ databases">
        <title>Draft genome of Mucuna pruriens seed.</title>
        <authorList>
            <person name="Nnadi N.E."/>
            <person name="Vos R."/>
            <person name="Hasami M.H."/>
            <person name="Devisetty U.K."/>
            <person name="Aguiy J.C."/>
        </authorList>
    </citation>
    <scope>NUCLEOTIDE SEQUENCE [LARGE SCALE GENOMIC DNA]</scope>
    <source>
        <strain evidence="6">JCA_2017</strain>
    </source>
</reference>
<feature type="non-terminal residue" evidence="6">
    <location>
        <position position="1"/>
    </location>
</feature>
<evidence type="ECO:0000313" key="7">
    <source>
        <dbReference type="Proteomes" id="UP000257109"/>
    </source>
</evidence>
<dbReference type="Pfam" id="PF00612">
    <property type="entry name" value="IQ"/>
    <property type="match status" value="3"/>
</dbReference>
<evidence type="ECO:0000256" key="2">
    <source>
        <dbReference type="ARBA" id="ARBA00024341"/>
    </source>
</evidence>
<dbReference type="OrthoDB" id="1905649at2759"/>
<feature type="compositionally biased region" description="Basic and acidic residues" evidence="4">
    <location>
        <begin position="386"/>
        <end position="415"/>
    </location>
</feature>
<dbReference type="Proteomes" id="UP000257109">
    <property type="component" value="Unassembled WGS sequence"/>
</dbReference>
<dbReference type="STRING" id="157652.A0A371I1T4"/>
<feature type="region of interest" description="Disordered" evidence="4">
    <location>
        <begin position="269"/>
        <end position="431"/>
    </location>
</feature>
<comment type="subunit">
    <text evidence="3">Binds to multiple calmodulin (CaM) in the presence of Ca(2+) and CaM-like proteins.</text>
</comment>
<feature type="compositionally biased region" description="Low complexity" evidence="4">
    <location>
        <begin position="544"/>
        <end position="557"/>
    </location>
</feature>
<feature type="compositionally biased region" description="Basic and acidic residues" evidence="4">
    <location>
        <begin position="328"/>
        <end position="339"/>
    </location>
</feature>
<dbReference type="SMART" id="SM00015">
    <property type="entry name" value="IQ"/>
    <property type="match status" value="3"/>
</dbReference>
<keyword evidence="1" id="KW-0112">Calmodulin-binding</keyword>
<evidence type="ECO:0000256" key="1">
    <source>
        <dbReference type="ARBA" id="ARBA00022860"/>
    </source>
</evidence>
<name>A0A371I1T4_MUCPR</name>
<dbReference type="InterPro" id="IPR000048">
    <property type="entry name" value="IQ_motif_EF-hand-BS"/>
</dbReference>
<protein>
    <submittedName>
        <fullName evidence="6">Protein IQ-DOMAIN 31</fullName>
    </submittedName>
</protein>
<accession>A0A371I1T4</accession>
<evidence type="ECO:0000313" key="6">
    <source>
        <dbReference type="EMBL" id="RDY09002.1"/>
    </source>
</evidence>
<dbReference type="EMBL" id="QJKJ01001150">
    <property type="protein sequence ID" value="RDY09002.1"/>
    <property type="molecule type" value="Genomic_DNA"/>
</dbReference>
<dbReference type="AlphaFoldDB" id="A0A371I1T4"/>
<evidence type="ECO:0000256" key="4">
    <source>
        <dbReference type="SAM" id="MobiDB-lite"/>
    </source>
</evidence>
<evidence type="ECO:0000256" key="3">
    <source>
        <dbReference type="ARBA" id="ARBA00024378"/>
    </source>
</evidence>
<dbReference type="InterPro" id="IPR025064">
    <property type="entry name" value="DUF4005"/>
</dbReference>
<dbReference type="PANTHER" id="PTHR32295">
    <property type="entry name" value="IQ-DOMAIN 5-RELATED"/>
    <property type="match status" value="1"/>
</dbReference>
<feature type="compositionally biased region" description="Basic and acidic residues" evidence="4">
    <location>
        <begin position="269"/>
        <end position="278"/>
    </location>
</feature>
<organism evidence="6 7">
    <name type="scientific">Mucuna pruriens</name>
    <name type="common">Velvet bean</name>
    <name type="synonym">Dolichos pruriens</name>
    <dbReference type="NCBI Taxonomy" id="157652"/>
    <lineage>
        <taxon>Eukaryota</taxon>
        <taxon>Viridiplantae</taxon>
        <taxon>Streptophyta</taxon>
        <taxon>Embryophyta</taxon>
        <taxon>Tracheophyta</taxon>
        <taxon>Spermatophyta</taxon>
        <taxon>Magnoliopsida</taxon>
        <taxon>eudicotyledons</taxon>
        <taxon>Gunneridae</taxon>
        <taxon>Pentapetalae</taxon>
        <taxon>rosids</taxon>
        <taxon>fabids</taxon>
        <taxon>Fabales</taxon>
        <taxon>Fabaceae</taxon>
        <taxon>Papilionoideae</taxon>
        <taxon>50 kb inversion clade</taxon>
        <taxon>NPAAA clade</taxon>
        <taxon>indigoferoid/millettioid clade</taxon>
        <taxon>Phaseoleae</taxon>
        <taxon>Mucuna</taxon>
    </lineage>
</organism>
<dbReference type="PROSITE" id="PS50096">
    <property type="entry name" value="IQ"/>
    <property type="match status" value="2"/>
</dbReference>
<comment type="caution">
    <text evidence="6">The sequence shown here is derived from an EMBL/GenBank/DDBJ whole genome shotgun (WGS) entry which is preliminary data.</text>
</comment>